<name>A0ABU9Z5F1_9HYPH</name>
<gene>
    <name evidence="1" type="ORF">PUR21_01980</name>
</gene>
<proteinExistence type="predicted"/>
<accession>A0ABU9Z5F1</accession>
<dbReference type="Proteomes" id="UP001404845">
    <property type="component" value="Unassembled WGS sequence"/>
</dbReference>
<dbReference type="EMBL" id="JAQYXL010000001">
    <property type="protein sequence ID" value="MEN3226452.1"/>
    <property type="molecule type" value="Genomic_DNA"/>
</dbReference>
<protein>
    <recommendedName>
        <fullName evidence="3">Transcriptional regulator</fullName>
    </recommendedName>
</protein>
<dbReference type="RefSeq" id="WP_200672024.1">
    <property type="nucleotide sequence ID" value="NZ_JACWCW010000106.1"/>
</dbReference>
<reference evidence="1 2" key="1">
    <citation type="journal article" date="2023" name="PLoS ONE">
        <title>Complete genome assembly of Hawai'i environmental nontuberculous mycobacteria reveals unexpected co-isolation with methylobacteria.</title>
        <authorList>
            <person name="Hendrix J."/>
            <person name="Epperson L.E."/>
            <person name="Tong E.I."/>
            <person name="Chan Y.L."/>
            <person name="Hasan N.A."/>
            <person name="Dawrs S.N."/>
            <person name="Norton G.J."/>
            <person name="Virdi R."/>
            <person name="Crooks J.L."/>
            <person name="Chan E.D."/>
            <person name="Honda J.R."/>
            <person name="Strong M."/>
        </authorList>
    </citation>
    <scope>NUCLEOTIDE SEQUENCE [LARGE SCALE GENOMIC DNA]</scope>
    <source>
        <strain evidence="1 2">NJH_HI01</strain>
    </source>
</reference>
<sequence length="78" mass="8916">MSDLEAHVRRNLEALRAEADLSYEELTRSWPKRPDASRFARGMAAYARCQDACRDRAAGEPECRDSCRRAEAAMRRKG</sequence>
<comment type="caution">
    <text evidence="1">The sequence shown here is derived from an EMBL/GenBank/DDBJ whole genome shotgun (WGS) entry which is preliminary data.</text>
</comment>
<evidence type="ECO:0000313" key="1">
    <source>
        <dbReference type="EMBL" id="MEN3226452.1"/>
    </source>
</evidence>
<evidence type="ECO:0000313" key="2">
    <source>
        <dbReference type="Proteomes" id="UP001404845"/>
    </source>
</evidence>
<evidence type="ECO:0008006" key="3">
    <source>
        <dbReference type="Google" id="ProtNLM"/>
    </source>
</evidence>
<keyword evidence="2" id="KW-1185">Reference proteome</keyword>
<organism evidence="1 2">
    <name type="scientific">Methylorubrum rhodesianum</name>
    <dbReference type="NCBI Taxonomy" id="29427"/>
    <lineage>
        <taxon>Bacteria</taxon>
        <taxon>Pseudomonadati</taxon>
        <taxon>Pseudomonadota</taxon>
        <taxon>Alphaproteobacteria</taxon>
        <taxon>Hyphomicrobiales</taxon>
        <taxon>Methylobacteriaceae</taxon>
        <taxon>Methylorubrum</taxon>
    </lineage>
</organism>